<evidence type="ECO:0000313" key="3">
    <source>
        <dbReference type="EMBL" id="ARJ04369.1"/>
    </source>
</evidence>
<reference evidence="3 4" key="1">
    <citation type="submission" date="2017-04" db="EMBL/GenBank/DDBJ databases">
        <authorList>
            <person name="Afonso C.L."/>
            <person name="Miller P.J."/>
            <person name="Scott M.A."/>
            <person name="Spackman E."/>
            <person name="Goraichik I."/>
            <person name="Dimitrov K.M."/>
            <person name="Suarez D.L."/>
            <person name="Swayne D.E."/>
        </authorList>
    </citation>
    <scope>NUCLEOTIDE SEQUENCE [LARGE SCALE GENOMIC DNA]</scope>
    <source>
        <strain evidence="4">XA(T)</strain>
    </source>
</reference>
<gene>
    <name evidence="3" type="ORF">B5808_03350</name>
</gene>
<dbReference type="KEGG" id="cphy:B5808_03350"/>
<evidence type="ECO:0000256" key="1">
    <source>
        <dbReference type="SAM" id="MobiDB-lite"/>
    </source>
</evidence>
<dbReference type="InterPro" id="IPR036388">
    <property type="entry name" value="WH-like_DNA-bd_sf"/>
</dbReference>
<dbReference type="SMART" id="SM00421">
    <property type="entry name" value="HTH_LUXR"/>
    <property type="match status" value="1"/>
</dbReference>
<dbReference type="InterPro" id="IPR041664">
    <property type="entry name" value="AAA_16"/>
</dbReference>
<dbReference type="SUPFAM" id="SSF52540">
    <property type="entry name" value="P-loop containing nucleoside triphosphate hydrolases"/>
    <property type="match status" value="1"/>
</dbReference>
<keyword evidence="4" id="KW-1185">Reference proteome</keyword>
<dbReference type="SUPFAM" id="SSF46894">
    <property type="entry name" value="C-terminal effector domain of the bipartite response regulators"/>
    <property type="match status" value="1"/>
</dbReference>
<dbReference type="AlphaFoldDB" id="A0A1X9LMM7"/>
<dbReference type="CDD" id="cd06170">
    <property type="entry name" value="LuxR_C_like"/>
    <property type="match status" value="1"/>
</dbReference>
<feature type="region of interest" description="Disordered" evidence="1">
    <location>
        <begin position="1"/>
        <end position="37"/>
    </location>
</feature>
<dbReference type="Pfam" id="PF13191">
    <property type="entry name" value="AAA_16"/>
    <property type="match status" value="1"/>
</dbReference>
<dbReference type="InterPro" id="IPR016032">
    <property type="entry name" value="Sig_transdc_resp-reg_C-effctor"/>
</dbReference>
<sequence>MSAGPPSSAQSGPCAEPTLSSARRRTHGSDGDFTRDFTRSEDRVTSWVTPTLIEEDGEVVVAMWGVPRISTTTVDRPRIRARLDGPEALVTVIGPAGYGKTVAVAQWAAEADAVGVWARVRDRDVDSAAFVQDLADELLASGTVSAASPLRHLGEAVMAGADPWEVLCRALRDAGDLVIVVDDVDRLTDSAVDGLIRLAEDLPRLRVRATARRRTRLTEPGLGLVLDTAVVTTDELALTDDEARAILGPGADRSTVERILEWGGSPLIARALASGSTTAEGRQQAADHAFSSLLDDRIRAEDWDPELVDFLARTSVADALTLELATALSPRTDAERMLARAEEEGLGLWTGSPSRGEQFRYSPPAREAFAQLLLERQRSAVRPLNLIAAGWEATHGQPFSALERAVRFSDWALATSVVRESWHVLLRNHGLQVRDLFTTVPLLTLRRLPLIAMILALIYNARRSHRLRALELFALANYGASRQSSTAQPADRALLAGVQTAALRVSGRIRPALAAAERTYDTLVSMSDEDRDRLGPNEPTLYNQAGTTFFYGGRSESALDSFARSTAVGDAKGLTAGMIGLAMTAGVHAVSGDMPEAASTVAEADIRDWPEGWLTGYSGSFYRVARAFLALESFDAAEADRHLRTLDPHRETIEHWPLLTHLDTLVLLLGGRPEEALLRLESTIRTQRRRQGSSPFTSERLQHTVALAHLAAGDAVAAERALAGTSEDARLAVSHARISLARGMPDDVLRRLQDGGSTSGSSRSRGEALALTAAALAVVGDDRAALTAGRATLAFLGERGLGLPLALVPRSALEALEKSLRRSGSPELAEALGPAKEHAVVAGGLTSIRLTPRELEVARRLPTHPTLGAIADDLSVSPNTVKTQLRSLYKKLDVTSRPEALARLAVLGVTAGQGRSDPPTHDRG</sequence>
<feature type="compositionally biased region" description="Basic and acidic residues" evidence="1">
    <location>
        <begin position="27"/>
        <end position="37"/>
    </location>
</feature>
<feature type="domain" description="HTH luxR-type" evidence="2">
    <location>
        <begin position="843"/>
        <end position="908"/>
    </location>
</feature>
<dbReference type="GO" id="GO:0006355">
    <property type="term" value="P:regulation of DNA-templated transcription"/>
    <property type="evidence" value="ECO:0007669"/>
    <property type="project" value="InterPro"/>
</dbReference>
<dbReference type="Proteomes" id="UP000192775">
    <property type="component" value="Chromosome"/>
</dbReference>
<dbReference type="PROSITE" id="PS50043">
    <property type="entry name" value="HTH_LUXR_2"/>
    <property type="match status" value="1"/>
</dbReference>
<dbReference type="Gene3D" id="3.40.50.300">
    <property type="entry name" value="P-loop containing nucleotide triphosphate hydrolases"/>
    <property type="match status" value="1"/>
</dbReference>
<dbReference type="InterPro" id="IPR027417">
    <property type="entry name" value="P-loop_NTPase"/>
</dbReference>
<accession>A0A1X9LMM7</accession>
<feature type="compositionally biased region" description="Low complexity" evidence="1">
    <location>
        <begin position="1"/>
        <end position="13"/>
    </location>
</feature>
<protein>
    <recommendedName>
        <fullName evidence="2">HTH luxR-type domain-containing protein</fullName>
    </recommendedName>
</protein>
<name>A0A1X9LMM7_9MICO</name>
<dbReference type="GO" id="GO:0003677">
    <property type="term" value="F:DNA binding"/>
    <property type="evidence" value="ECO:0007669"/>
    <property type="project" value="InterPro"/>
</dbReference>
<dbReference type="STRING" id="1619308.B5808_03350"/>
<dbReference type="Gene3D" id="1.25.40.10">
    <property type="entry name" value="Tetratricopeptide repeat domain"/>
    <property type="match status" value="1"/>
</dbReference>
<dbReference type="Pfam" id="PF25873">
    <property type="entry name" value="WHD_MalT"/>
    <property type="match status" value="1"/>
</dbReference>
<dbReference type="InterPro" id="IPR011990">
    <property type="entry name" value="TPR-like_helical_dom_sf"/>
</dbReference>
<organism evidence="3 4">
    <name type="scientific">Cnuibacter physcomitrellae</name>
    <dbReference type="NCBI Taxonomy" id="1619308"/>
    <lineage>
        <taxon>Bacteria</taxon>
        <taxon>Bacillati</taxon>
        <taxon>Actinomycetota</taxon>
        <taxon>Actinomycetes</taxon>
        <taxon>Micrococcales</taxon>
        <taxon>Microbacteriaceae</taxon>
        <taxon>Cnuibacter</taxon>
    </lineage>
</organism>
<evidence type="ECO:0000313" key="4">
    <source>
        <dbReference type="Proteomes" id="UP000192775"/>
    </source>
</evidence>
<dbReference type="InterPro" id="IPR000792">
    <property type="entry name" value="Tscrpt_reg_LuxR_C"/>
</dbReference>
<proteinExistence type="predicted"/>
<dbReference type="Gene3D" id="1.10.10.10">
    <property type="entry name" value="Winged helix-like DNA-binding domain superfamily/Winged helix DNA-binding domain"/>
    <property type="match status" value="1"/>
</dbReference>
<dbReference type="EMBL" id="CP020715">
    <property type="protein sequence ID" value="ARJ04369.1"/>
    <property type="molecule type" value="Genomic_DNA"/>
</dbReference>
<dbReference type="InterPro" id="IPR059106">
    <property type="entry name" value="WHD_MalT"/>
</dbReference>
<dbReference type="Pfam" id="PF00196">
    <property type="entry name" value="GerE"/>
    <property type="match status" value="1"/>
</dbReference>
<evidence type="ECO:0000259" key="2">
    <source>
        <dbReference type="PROSITE" id="PS50043"/>
    </source>
</evidence>